<feature type="non-terminal residue" evidence="1">
    <location>
        <position position="27"/>
    </location>
</feature>
<dbReference type="EMBL" id="UINC01119777">
    <property type="protein sequence ID" value="SVC93850.1"/>
    <property type="molecule type" value="Genomic_DNA"/>
</dbReference>
<protein>
    <submittedName>
        <fullName evidence="1">Uncharacterized protein</fullName>
    </submittedName>
</protein>
<dbReference type="AlphaFoldDB" id="A0A382R938"/>
<accession>A0A382R938</accession>
<organism evidence="1">
    <name type="scientific">marine metagenome</name>
    <dbReference type="NCBI Taxonomy" id="408172"/>
    <lineage>
        <taxon>unclassified sequences</taxon>
        <taxon>metagenomes</taxon>
        <taxon>ecological metagenomes</taxon>
    </lineage>
</organism>
<sequence>VGALKHYNLTTYDTFAPYLRYLEKTGE</sequence>
<proteinExistence type="predicted"/>
<feature type="non-terminal residue" evidence="1">
    <location>
        <position position="1"/>
    </location>
</feature>
<gene>
    <name evidence="1" type="ORF">METZ01_LOCUS346704</name>
</gene>
<reference evidence="1" key="1">
    <citation type="submission" date="2018-05" db="EMBL/GenBank/DDBJ databases">
        <authorList>
            <person name="Lanie J.A."/>
            <person name="Ng W.-L."/>
            <person name="Kazmierczak K.M."/>
            <person name="Andrzejewski T.M."/>
            <person name="Davidsen T.M."/>
            <person name="Wayne K.J."/>
            <person name="Tettelin H."/>
            <person name="Glass J.I."/>
            <person name="Rusch D."/>
            <person name="Podicherti R."/>
            <person name="Tsui H.-C.T."/>
            <person name="Winkler M.E."/>
        </authorList>
    </citation>
    <scope>NUCLEOTIDE SEQUENCE</scope>
</reference>
<evidence type="ECO:0000313" key="1">
    <source>
        <dbReference type="EMBL" id="SVC93850.1"/>
    </source>
</evidence>
<name>A0A382R938_9ZZZZ</name>